<dbReference type="SUPFAM" id="SSF54695">
    <property type="entry name" value="POZ domain"/>
    <property type="match status" value="1"/>
</dbReference>
<dbReference type="SMART" id="SM00225">
    <property type="entry name" value="BTB"/>
    <property type="match status" value="1"/>
</dbReference>
<evidence type="ECO:0000259" key="1">
    <source>
        <dbReference type="PROSITE" id="PS50097"/>
    </source>
</evidence>
<dbReference type="AlphaFoldDB" id="A0A8H7EZN1"/>
<gene>
    <name evidence="2" type="ORF">Agabi119p4_6323</name>
</gene>
<protein>
    <recommendedName>
        <fullName evidence="1">BTB domain-containing protein</fullName>
    </recommendedName>
</protein>
<sequence>MSTTSSRTPRLTIMAPEPFDHPDADVILRSSDKEPVDFRVFRLLLSLASPFFAVIFTLPQSNSPIRVEEYEDGVPVIQMSEDKRTLNLLLQFCYPIALVDMPRLSSLQELQTIAQAALKFEIGGAQRFVRKTMLEARFIESQPLRVFAIACRFGWANEAKAAARYTLRQPLSNSAYFEELTQITAASYHRLQQYHRICGEVAASHVKMQPALAEFDDEWTWVQCQRCPGTNARASRDLGYPDSRRWFAGWVGDVAAEVQQRPWGVVVKKFDFREKAVSSARRCPICGPRAAGDLEAFSEMLAVEIERELASIEIDVDFSQEAACGWD</sequence>
<organism evidence="2 3">
    <name type="scientific">Agaricus bisporus var. burnettii</name>
    <dbReference type="NCBI Taxonomy" id="192524"/>
    <lineage>
        <taxon>Eukaryota</taxon>
        <taxon>Fungi</taxon>
        <taxon>Dikarya</taxon>
        <taxon>Basidiomycota</taxon>
        <taxon>Agaricomycotina</taxon>
        <taxon>Agaricomycetes</taxon>
        <taxon>Agaricomycetidae</taxon>
        <taxon>Agaricales</taxon>
        <taxon>Agaricineae</taxon>
        <taxon>Agaricaceae</taxon>
        <taxon>Agaricus</taxon>
    </lineage>
</organism>
<evidence type="ECO:0000313" key="2">
    <source>
        <dbReference type="EMBL" id="KAF7770349.1"/>
    </source>
</evidence>
<dbReference type="PROSITE" id="PS50097">
    <property type="entry name" value="BTB"/>
    <property type="match status" value="1"/>
</dbReference>
<name>A0A8H7EZN1_AGABI</name>
<accession>A0A8H7EZN1</accession>
<reference evidence="2 3" key="1">
    <citation type="journal article" name="Sci. Rep.">
        <title>Telomere-to-telomere assembled and centromere annotated genomes of the two main subspecies of the button mushroom Agaricus bisporus reveal especially polymorphic chromosome ends.</title>
        <authorList>
            <person name="Sonnenberg A.S.M."/>
            <person name="Sedaghat-Telgerd N."/>
            <person name="Lavrijssen B."/>
            <person name="Ohm R.A."/>
            <person name="Hendrickx P.M."/>
            <person name="Scholtmeijer K."/>
            <person name="Baars J.J.P."/>
            <person name="van Peer A."/>
        </authorList>
    </citation>
    <scope>NUCLEOTIDE SEQUENCE [LARGE SCALE GENOMIC DNA]</scope>
    <source>
        <strain evidence="2 3">H119_p4</strain>
    </source>
</reference>
<feature type="domain" description="BTB" evidence="1">
    <location>
        <begin position="24"/>
        <end position="94"/>
    </location>
</feature>
<dbReference type="InterPro" id="IPR000210">
    <property type="entry name" value="BTB/POZ_dom"/>
</dbReference>
<dbReference type="InterPro" id="IPR011333">
    <property type="entry name" value="SKP1/BTB/POZ_sf"/>
</dbReference>
<dbReference type="Gene3D" id="3.30.710.10">
    <property type="entry name" value="Potassium Channel Kv1.1, Chain A"/>
    <property type="match status" value="1"/>
</dbReference>
<proteinExistence type="predicted"/>
<evidence type="ECO:0000313" key="3">
    <source>
        <dbReference type="Proteomes" id="UP000629468"/>
    </source>
</evidence>
<dbReference type="EMBL" id="JABXXO010000009">
    <property type="protein sequence ID" value="KAF7770349.1"/>
    <property type="molecule type" value="Genomic_DNA"/>
</dbReference>
<dbReference type="Pfam" id="PF00651">
    <property type="entry name" value="BTB"/>
    <property type="match status" value="1"/>
</dbReference>
<comment type="caution">
    <text evidence="2">The sequence shown here is derived from an EMBL/GenBank/DDBJ whole genome shotgun (WGS) entry which is preliminary data.</text>
</comment>
<dbReference type="Proteomes" id="UP000629468">
    <property type="component" value="Unassembled WGS sequence"/>
</dbReference>